<protein>
    <submittedName>
        <fullName evidence="2">Uncharacterized protein</fullName>
    </submittedName>
</protein>
<name>A0ABU3TS22_9BACT</name>
<evidence type="ECO:0000313" key="2">
    <source>
        <dbReference type="EMBL" id="MDU0808660.1"/>
    </source>
</evidence>
<feature type="transmembrane region" description="Helical" evidence="1">
    <location>
        <begin position="117"/>
        <end position="134"/>
    </location>
</feature>
<accession>A0ABU3TS22</accession>
<feature type="transmembrane region" description="Helical" evidence="1">
    <location>
        <begin position="140"/>
        <end position="160"/>
    </location>
</feature>
<feature type="transmembrane region" description="Helical" evidence="1">
    <location>
        <begin position="270"/>
        <end position="289"/>
    </location>
</feature>
<feature type="transmembrane region" description="Helical" evidence="1">
    <location>
        <begin position="204"/>
        <end position="220"/>
    </location>
</feature>
<comment type="caution">
    <text evidence="2">The sequence shown here is derived from an EMBL/GenBank/DDBJ whole genome shotgun (WGS) entry which is preliminary data.</text>
</comment>
<dbReference type="EMBL" id="JAVNWW010000002">
    <property type="protein sequence ID" value="MDU0808660.1"/>
    <property type="molecule type" value="Genomic_DNA"/>
</dbReference>
<feature type="transmembrane region" description="Helical" evidence="1">
    <location>
        <begin position="336"/>
        <end position="359"/>
    </location>
</feature>
<reference evidence="2 3" key="1">
    <citation type="submission" date="2023-09" db="EMBL/GenBank/DDBJ databases">
        <title>Aquirufa genomes.</title>
        <authorList>
            <person name="Pitt A."/>
        </authorList>
    </citation>
    <scope>NUCLEOTIDE SEQUENCE [LARGE SCALE GENOMIC DNA]</scope>
    <source>
        <strain evidence="2 3">LEOWEIH-7C</strain>
    </source>
</reference>
<keyword evidence="1" id="KW-0812">Transmembrane</keyword>
<evidence type="ECO:0000256" key="1">
    <source>
        <dbReference type="SAM" id="Phobius"/>
    </source>
</evidence>
<feature type="transmembrane region" description="Helical" evidence="1">
    <location>
        <begin position="167"/>
        <end position="198"/>
    </location>
</feature>
<feature type="transmembrane region" description="Helical" evidence="1">
    <location>
        <begin position="310"/>
        <end position="330"/>
    </location>
</feature>
<dbReference type="PROSITE" id="PS51257">
    <property type="entry name" value="PROKAR_LIPOPROTEIN"/>
    <property type="match status" value="1"/>
</dbReference>
<dbReference type="RefSeq" id="WP_316070502.1">
    <property type="nucleotide sequence ID" value="NZ_JAVNWW010000002.1"/>
</dbReference>
<gene>
    <name evidence="2" type="ORF">PQG45_06410</name>
</gene>
<organism evidence="2 3">
    <name type="scientific">Aquirufa regiilacus</name>
    <dbReference type="NCBI Taxonomy" id="3024868"/>
    <lineage>
        <taxon>Bacteria</taxon>
        <taxon>Pseudomonadati</taxon>
        <taxon>Bacteroidota</taxon>
        <taxon>Cytophagia</taxon>
        <taxon>Cytophagales</taxon>
        <taxon>Flectobacillaceae</taxon>
        <taxon>Aquirufa</taxon>
    </lineage>
</organism>
<sequence>MRLFERLLFRYVLIGVPVLVFVGCLISYAVNVPWLDDFEVVPFMLFNWLHEADFQRKMALLWAPNNEHRVVTLKLLALVNYYVFGQMNIKWMIWQSHLYLIPLFGLIWRIIPKENRLLYFIPIPFLYLNFQYFLSSFWMIAAVQHNLVIGFGAISMYLLGKLNSRRFAFALVFTLLACLSNSDGLFFIAIGALVLFLQYRFKELVIWLGLLISVIFVFFWKYPSMSYHETGMAYFKLHPLESVQGFFVFMGGGFDFWYREQSTFRHVETAFVGVVLVGIVVWILVQFIAQQGFREILARWRTQTLTQAPMLFVFSMLVFCLMNAVAISILRSSFGAYVFLIGNYKIYPTLALVFVYLLVLLSGKIFPARMGIVLIFSITFWIFSIGNSWADVKERKQMLLRDYASVRNGGVGLGFTTEQQSRFGVANVLKYFETKGMYNAD</sequence>
<keyword evidence="1" id="KW-0472">Membrane</keyword>
<feature type="transmembrane region" description="Helical" evidence="1">
    <location>
        <begin position="371"/>
        <end position="390"/>
    </location>
</feature>
<evidence type="ECO:0000313" key="3">
    <source>
        <dbReference type="Proteomes" id="UP001249959"/>
    </source>
</evidence>
<proteinExistence type="predicted"/>
<feature type="transmembrane region" description="Helical" evidence="1">
    <location>
        <begin position="7"/>
        <end position="30"/>
    </location>
</feature>
<keyword evidence="3" id="KW-1185">Reference proteome</keyword>
<dbReference type="Proteomes" id="UP001249959">
    <property type="component" value="Unassembled WGS sequence"/>
</dbReference>
<feature type="transmembrane region" description="Helical" evidence="1">
    <location>
        <begin position="91"/>
        <end position="110"/>
    </location>
</feature>
<keyword evidence="1" id="KW-1133">Transmembrane helix</keyword>